<name>A0AAX0TZY3_BURPE</name>
<accession>A0AAX0TZY3</accession>
<evidence type="ECO:0000313" key="1">
    <source>
        <dbReference type="EMBL" id="PJO61833.1"/>
    </source>
</evidence>
<organism evidence="1 2">
    <name type="scientific">Burkholderia pseudomallei</name>
    <name type="common">Pseudomonas pseudomallei</name>
    <dbReference type="NCBI Taxonomy" id="28450"/>
    <lineage>
        <taxon>Bacteria</taxon>
        <taxon>Pseudomonadati</taxon>
        <taxon>Pseudomonadota</taxon>
        <taxon>Betaproteobacteria</taxon>
        <taxon>Burkholderiales</taxon>
        <taxon>Burkholderiaceae</taxon>
        <taxon>Burkholderia</taxon>
        <taxon>pseudomallei group</taxon>
    </lineage>
</organism>
<reference evidence="1 2" key="1">
    <citation type="submission" date="2017-11" db="EMBL/GenBank/DDBJ databases">
        <title>Molecular characterization of Burkholderia pseudomallei and closely related isolates from Vietnam.</title>
        <authorList>
            <person name="Ustinov D.V."/>
            <person name="Antonov A.S."/>
            <person name="Avdusheva E.F."/>
            <person name="Shpak I.M."/>
            <person name="Zakharova I.B."/>
            <person name="Thi L.A."/>
            <person name="Teteryatnikova N."/>
            <person name="Lopasteyskaya Y.A."/>
            <person name="Kuzyutina J.A."/>
            <person name="Ngo T.N."/>
            <person name="Victorov D.V."/>
        </authorList>
    </citation>
    <scope>NUCLEOTIDE SEQUENCE [LARGE SCALE GENOMIC DNA]</scope>
    <source>
        <strain evidence="1 2">V1512</strain>
    </source>
</reference>
<dbReference type="EMBL" id="PHRB01000061">
    <property type="protein sequence ID" value="PJO61833.1"/>
    <property type="molecule type" value="Genomic_DNA"/>
</dbReference>
<dbReference type="AlphaFoldDB" id="A0AAX0TZY3"/>
<sequence>MIGGSGFGRGSERTILCNDAREGNDRFVLWLWDGRKCAGRTSKDARRASDAAGAGARRAGSFAGVDADADIGGNPRSSPCRLDRNRAIANKLQRNAK</sequence>
<proteinExistence type="predicted"/>
<comment type="caution">
    <text evidence="1">The sequence shown here is derived from an EMBL/GenBank/DDBJ whole genome shotgun (WGS) entry which is preliminary data.</text>
</comment>
<gene>
    <name evidence="1" type="ORF">CWD88_34400</name>
</gene>
<evidence type="ECO:0000313" key="2">
    <source>
        <dbReference type="Proteomes" id="UP000231878"/>
    </source>
</evidence>
<dbReference type="Proteomes" id="UP000231878">
    <property type="component" value="Unassembled WGS sequence"/>
</dbReference>
<protein>
    <submittedName>
        <fullName evidence="1">Uncharacterized protein</fullName>
    </submittedName>
</protein>